<comment type="caution">
    <text evidence="5">The sequence shown here is derived from an EMBL/GenBank/DDBJ whole genome shotgun (WGS) entry which is preliminary data.</text>
</comment>
<keyword evidence="3" id="KW-0804">Transcription</keyword>
<evidence type="ECO:0000256" key="2">
    <source>
        <dbReference type="ARBA" id="ARBA00023125"/>
    </source>
</evidence>
<evidence type="ECO:0000256" key="1">
    <source>
        <dbReference type="ARBA" id="ARBA00023015"/>
    </source>
</evidence>
<dbReference type="InterPro" id="IPR014710">
    <property type="entry name" value="RmlC-like_jellyroll"/>
</dbReference>
<dbReference type="Pfam" id="PF02311">
    <property type="entry name" value="AraC_binding"/>
    <property type="match status" value="1"/>
</dbReference>
<accession>A0A4R3KCW8</accession>
<organism evidence="5 6">
    <name type="scientific">Muricomes intestini</name>
    <dbReference type="NCBI Taxonomy" id="1796634"/>
    <lineage>
        <taxon>Bacteria</taxon>
        <taxon>Bacillati</taxon>
        <taxon>Bacillota</taxon>
        <taxon>Clostridia</taxon>
        <taxon>Lachnospirales</taxon>
        <taxon>Lachnospiraceae</taxon>
        <taxon>Muricomes</taxon>
    </lineage>
</organism>
<dbReference type="RefSeq" id="WP_132379153.1">
    <property type="nucleotide sequence ID" value="NZ_DAIPCY010000129.1"/>
</dbReference>
<dbReference type="SUPFAM" id="SSF46689">
    <property type="entry name" value="Homeodomain-like"/>
    <property type="match status" value="2"/>
</dbReference>
<dbReference type="PANTHER" id="PTHR43280">
    <property type="entry name" value="ARAC-FAMILY TRANSCRIPTIONAL REGULATOR"/>
    <property type="match status" value="1"/>
</dbReference>
<dbReference type="SMART" id="SM00342">
    <property type="entry name" value="HTH_ARAC"/>
    <property type="match status" value="1"/>
</dbReference>
<proteinExistence type="predicted"/>
<dbReference type="SUPFAM" id="SSF51215">
    <property type="entry name" value="Regulatory protein AraC"/>
    <property type="match status" value="1"/>
</dbReference>
<dbReference type="Gene3D" id="2.60.120.10">
    <property type="entry name" value="Jelly Rolls"/>
    <property type="match status" value="1"/>
</dbReference>
<dbReference type="Gene3D" id="1.10.10.60">
    <property type="entry name" value="Homeodomain-like"/>
    <property type="match status" value="2"/>
</dbReference>
<keyword evidence="6" id="KW-1185">Reference proteome</keyword>
<name>A0A4R3KCW8_9FIRM</name>
<gene>
    <name evidence="5" type="ORF">EDD59_1044</name>
</gene>
<dbReference type="InterPro" id="IPR009057">
    <property type="entry name" value="Homeodomain-like_sf"/>
</dbReference>
<dbReference type="GO" id="GO:0043565">
    <property type="term" value="F:sequence-specific DNA binding"/>
    <property type="evidence" value="ECO:0007669"/>
    <property type="project" value="InterPro"/>
</dbReference>
<dbReference type="Pfam" id="PF12833">
    <property type="entry name" value="HTH_18"/>
    <property type="match status" value="1"/>
</dbReference>
<feature type="domain" description="HTH araC/xylS-type" evidence="4">
    <location>
        <begin position="173"/>
        <end position="271"/>
    </location>
</feature>
<evidence type="ECO:0000259" key="4">
    <source>
        <dbReference type="PROSITE" id="PS01124"/>
    </source>
</evidence>
<evidence type="ECO:0000313" key="5">
    <source>
        <dbReference type="EMBL" id="TCS81086.1"/>
    </source>
</evidence>
<protein>
    <submittedName>
        <fullName evidence="5">AraC-like DNA-binding protein</fullName>
    </submittedName>
</protein>
<evidence type="ECO:0000313" key="6">
    <source>
        <dbReference type="Proteomes" id="UP000295726"/>
    </source>
</evidence>
<dbReference type="PANTHER" id="PTHR43280:SF2">
    <property type="entry name" value="HTH-TYPE TRANSCRIPTIONAL REGULATOR EXSA"/>
    <property type="match status" value="1"/>
</dbReference>
<dbReference type="EMBL" id="SLZZ01000004">
    <property type="protein sequence ID" value="TCS81086.1"/>
    <property type="molecule type" value="Genomic_DNA"/>
</dbReference>
<dbReference type="InterPro" id="IPR003313">
    <property type="entry name" value="AraC-bd"/>
</dbReference>
<dbReference type="AlphaFoldDB" id="A0A4R3KCW8"/>
<dbReference type="InterPro" id="IPR018060">
    <property type="entry name" value="HTH_AraC"/>
</dbReference>
<reference evidence="5 6" key="1">
    <citation type="submission" date="2019-03" db="EMBL/GenBank/DDBJ databases">
        <title>Genomic Encyclopedia of Type Strains, Phase IV (KMG-IV): sequencing the most valuable type-strain genomes for metagenomic binning, comparative biology and taxonomic classification.</title>
        <authorList>
            <person name="Goeker M."/>
        </authorList>
    </citation>
    <scope>NUCLEOTIDE SEQUENCE [LARGE SCALE GENOMIC DNA]</scope>
    <source>
        <strain evidence="5 6">DSM 29489</strain>
    </source>
</reference>
<dbReference type="CDD" id="cd02208">
    <property type="entry name" value="cupin_RmlC-like"/>
    <property type="match status" value="1"/>
</dbReference>
<dbReference type="OrthoDB" id="9776971at2"/>
<dbReference type="PROSITE" id="PS01124">
    <property type="entry name" value="HTH_ARAC_FAMILY_2"/>
    <property type="match status" value="1"/>
</dbReference>
<dbReference type="GO" id="GO:0003700">
    <property type="term" value="F:DNA-binding transcription factor activity"/>
    <property type="evidence" value="ECO:0007669"/>
    <property type="project" value="InterPro"/>
</dbReference>
<evidence type="ECO:0000256" key="3">
    <source>
        <dbReference type="ARBA" id="ARBA00023163"/>
    </source>
</evidence>
<sequence>MEFKHELIVPSENLPFKIFVFEGREGGYFRDAHWHRSVEIFAVFEGALTFYINREKYPLHAGEFILVNPNEIHSIDSPVPNLTVVVQIPLKTFENYYTGEQFISFTHDAQTQDKKVMSLISDIYHIYTGKKCGYDFKVLGLFYELLYQMVTKYRETEVSSDMLRKNQRLNRLSVITSYVKEHYMDELSLERLGEIFGYSPAYLSRMFQKYAGINYKSYLQSIRAEYALKELLNTEYTISEIALNNGFPNSKAMGKAFRKKYGMLPSEFRKKTRK</sequence>
<keyword evidence="2 5" id="KW-0238">DNA-binding</keyword>
<dbReference type="InterPro" id="IPR037923">
    <property type="entry name" value="HTH-like"/>
</dbReference>
<keyword evidence="1" id="KW-0805">Transcription regulation</keyword>
<dbReference type="Proteomes" id="UP000295726">
    <property type="component" value="Unassembled WGS sequence"/>
</dbReference>